<keyword evidence="2" id="KW-1185">Reference proteome</keyword>
<comment type="caution">
    <text evidence="1">The sequence shown here is derived from an EMBL/GenBank/DDBJ whole genome shotgun (WGS) entry which is preliminary data.</text>
</comment>
<dbReference type="PANTHER" id="PTHR43737">
    <property type="entry name" value="BLL7424 PROTEIN"/>
    <property type="match status" value="1"/>
</dbReference>
<protein>
    <submittedName>
        <fullName evidence="1">Sulfatase</fullName>
    </submittedName>
</protein>
<gene>
    <name evidence="1" type="ORF">FRUB_02563</name>
</gene>
<proteinExistence type="predicted"/>
<sequence>MTQPDPADPFGPTRRSFLRELGGSVGLLGLASYLKAADAPAVPPATPGKPHFKPRARRVIFLFMAGGPSHLDTFDPKPVLASHAGKRPGSADLRTERITGGLLPSPFKFQPGGKSGLMVSDLLPNIRECADELCVLRAVHAINPNHSPAANFLATGRIDAVHPGVGAWVSYGLGSENADLPGFVSLGGGFGQTGFERSGYLPGQFQATRVTAAESDPEKMIRHLRNPAIAPADQKRQLDVLQAFNRAHATANGNDPQLEARVRAMETAFRMQSAAGEAFDVRRETPRDRDAYGEGEFARGCLLARRLVERGVRFVQLSLGGWDHHARINDELKKKCGQIDRPIAALLKDLRQRGLLDDTLVVWGGEFGRTPVSENGDGRDHNHYGFTMWMAGGGVKGGMVHGATDEFGFRAADGQVSVHDLHATILHLLGLDHERLTYRYSGRDFRLTDVHGRVVNEILA</sequence>
<accession>A0A225DTN4</accession>
<dbReference type="RefSeq" id="WP_088253892.1">
    <property type="nucleotide sequence ID" value="NZ_NIDE01000004.1"/>
</dbReference>
<dbReference type="Pfam" id="PF07394">
    <property type="entry name" value="DUF1501"/>
    <property type="match status" value="1"/>
</dbReference>
<reference evidence="2" key="1">
    <citation type="submission" date="2017-06" db="EMBL/GenBank/DDBJ databases">
        <title>Genome analysis of Fimbriiglobus ruber SP5, the first member of the order Planctomycetales with confirmed chitinolytic capability.</title>
        <authorList>
            <person name="Ravin N.V."/>
            <person name="Rakitin A.L."/>
            <person name="Ivanova A.A."/>
            <person name="Beletsky A.V."/>
            <person name="Kulichevskaya I.S."/>
            <person name="Mardanov A.V."/>
            <person name="Dedysh S.N."/>
        </authorList>
    </citation>
    <scope>NUCLEOTIDE SEQUENCE [LARGE SCALE GENOMIC DNA]</scope>
    <source>
        <strain evidence="2">SP5</strain>
    </source>
</reference>
<evidence type="ECO:0000313" key="1">
    <source>
        <dbReference type="EMBL" id="OWK42964.1"/>
    </source>
</evidence>
<dbReference type="SUPFAM" id="SSF53649">
    <property type="entry name" value="Alkaline phosphatase-like"/>
    <property type="match status" value="1"/>
</dbReference>
<dbReference type="OrthoDB" id="249472at2"/>
<dbReference type="EMBL" id="NIDE01000004">
    <property type="protein sequence ID" value="OWK42964.1"/>
    <property type="molecule type" value="Genomic_DNA"/>
</dbReference>
<organism evidence="1 2">
    <name type="scientific">Fimbriiglobus ruber</name>
    <dbReference type="NCBI Taxonomy" id="1908690"/>
    <lineage>
        <taxon>Bacteria</taxon>
        <taxon>Pseudomonadati</taxon>
        <taxon>Planctomycetota</taxon>
        <taxon>Planctomycetia</taxon>
        <taxon>Gemmatales</taxon>
        <taxon>Gemmataceae</taxon>
        <taxon>Fimbriiglobus</taxon>
    </lineage>
</organism>
<evidence type="ECO:0000313" key="2">
    <source>
        <dbReference type="Proteomes" id="UP000214646"/>
    </source>
</evidence>
<dbReference type="Gene3D" id="3.40.720.10">
    <property type="entry name" value="Alkaline Phosphatase, subunit A"/>
    <property type="match status" value="1"/>
</dbReference>
<dbReference type="Proteomes" id="UP000214646">
    <property type="component" value="Unassembled WGS sequence"/>
</dbReference>
<dbReference type="AlphaFoldDB" id="A0A225DTN4"/>
<dbReference type="InterPro" id="IPR010869">
    <property type="entry name" value="DUF1501"/>
</dbReference>
<dbReference type="InterPro" id="IPR006311">
    <property type="entry name" value="TAT_signal"/>
</dbReference>
<dbReference type="PANTHER" id="PTHR43737:SF1">
    <property type="entry name" value="DUF1501 DOMAIN-CONTAINING PROTEIN"/>
    <property type="match status" value="1"/>
</dbReference>
<dbReference type="PROSITE" id="PS51318">
    <property type="entry name" value="TAT"/>
    <property type="match status" value="1"/>
</dbReference>
<name>A0A225DTN4_9BACT</name>
<dbReference type="InterPro" id="IPR017850">
    <property type="entry name" value="Alkaline_phosphatase_core_sf"/>
</dbReference>